<dbReference type="STRING" id="76947.GCA_002080435_01096"/>
<organism evidence="2 3">
    <name type="scientific">Sphingobium herbicidovorans (strain ATCC 700291 / DSM 11019 / CCUG 56400 / KCTC 2939 / LMG 18315 / NBRC 16415 / MH)</name>
    <name type="common">Sphingomonas herbicidovorans</name>
    <dbReference type="NCBI Taxonomy" id="1219045"/>
    <lineage>
        <taxon>Bacteria</taxon>
        <taxon>Pseudomonadati</taxon>
        <taxon>Pseudomonadota</taxon>
        <taxon>Alphaproteobacteria</taxon>
        <taxon>Sphingomonadales</taxon>
        <taxon>Sphingomonadaceae</taxon>
        <taxon>Sphingobium</taxon>
    </lineage>
</organism>
<dbReference type="AlphaFoldDB" id="A0A086PBB7"/>
<dbReference type="PATRIC" id="fig|1219045.3.peg.1932"/>
<dbReference type="eggNOG" id="ENOG5032YGH">
    <property type="taxonomic scope" value="Bacteria"/>
</dbReference>
<feature type="region of interest" description="Disordered" evidence="1">
    <location>
        <begin position="34"/>
        <end position="84"/>
    </location>
</feature>
<name>A0A086PBB7_SPHHM</name>
<dbReference type="EMBL" id="JFZA02000012">
    <property type="protein sequence ID" value="KFG90685.1"/>
    <property type="molecule type" value="Genomic_DNA"/>
</dbReference>
<evidence type="ECO:0000313" key="2">
    <source>
        <dbReference type="EMBL" id="KFG90685.1"/>
    </source>
</evidence>
<dbReference type="Proteomes" id="UP000024284">
    <property type="component" value="Unassembled WGS sequence"/>
</dbReference>
<comment type="caution">
    <text evidence="2">The sequence shown here is derived from an EMBL/GenBank/DDBJ whole genome shotgun (WGS) entry which is preliminary data.</text>
</comment>
<sequence>MPVLRINGQEVRLNDAFLELSPEQQAAQVEEIAASLGSASKPAKAPQTPHAAPQAEMSPPVDLGPAVGEMPLYESASGPGADPATDAWIQEQEAAYQSSLQAPQAGLVVDNTGPSSRQPIAAPWQSALIGAGDAITFGTMDEIGAGLQSVIPGMTDDNIWNGKGIGEAYDANVARNRQVLELAREENPMSSLAGSIGGGLLPIAGAVRAAKGAKALEKLGASAATGSLYGMAYGFGSDEGSPVDRIDGAAMGAVAGAAGGAALHGAGMGTARVARSALEKLSPKLAQARFASQQAGNPFAPVDAEIADDLDRLIQTVSASKGKKKLKEARISSLVSDLEESYLPIDEIRALGLPPSVTQRLRAAMAQRHLLSDQEVAALADGTPAGDAVSAAISKARRLRALVPEGSGSGGTAKRVIGEAVGGAAGFKLGGPVGAWAGSALGRMATAGAASETATAARELAAQAPKFAQLPEVAAGRTQAKVARDALRKLSADAQDAPFYAKREADAAKAQEAASAARMAQEGKRISVANAKDDIVGNGGFRAFAYERTGLLPSQQDAGALRLLKDGTITPEQFNAFLAEPDKLMVGNAGNAIVDRLAAMAEKGALARDPKWQPQPKIPMQQGQPPAIYSAGEVAPQPIANEGGGMAIDIAAPAAPTWKSSDQGITEAQRNFAKAYEAWSDELDKAAPDRDAVNSLYDAKEQAGRILDAEVFQQSQQQSGPAIRNPIAYRATAEANQARVSSVIDAVRSDSSLDDGAREILSSAIATIGNTSSRDKAQGIATDALDRLPEGLRDKARATLQPLVSQIKK</sequence>
<evidence type="ECO:0000313" key="3">
    <source>
        <dbReference type="Proteomes" id="UP000024284"/>
    </source>
</evidence>
<keyword evidence="3" id="KW-1185">Reference proteome</keyword>
<gene>
    <name evidence="2" type="ORF">BV98_001890</name>
</gene>
<protein>
    <submittedName>
        <fullName evidence="2">Uncharacterized protein</fullName>
    </submittedName>
</protein>
<evidence type="ECO:0000256" key="1">
    <source>
        <dbReference type="SAM" id="MobiDB-lite"/>
    </source>
</evidence>
<reference evidence="2" key="1">
    <citation type="submission" date="2014-08" db="EMBL/GenBank/DDBJ databases">
        <title>Draft genome sequences of Sphingobium herbicidovorans.</title>
        <authorList>
            <person name="Gan H.M."/>
            <person name="Gan H.Y."/>
            <person name="Savka M.A."/>
        </authorList>
    </citation>
    <scope>NUCLEOTIDE SEQUENCE [LARGE SCALE GENOMIC DNA]</scope>
    <source>
        <strain evidence="2">NBRC 16415</strain>
    </source>
</reference>
<proteinExistence type="predicted"/>
<accession>A0A086PBB7</accession>